<sequence length="284" mass="29483">MAGSTTTTLNDLLPSIVAEAMFVANERSIMRGLVKNYTLAAGQGKTVTVPVYPQVTAAAITEGDLITNSEVSTSGATLTVATNAIRTMVSDLSVAGSSSNVVADLGRLFGEAIARKIDKDLTALFAGFSAGEGDYTTAITAESIFKSAAKLRGQGIDPAGMVCVLHPEVAFDLKKALTTNGNVAFTAGAFGNAANEAMVQGYVGMLAGIPIFETSNIDYVTNAGDFPGAVFHRDALGLAMIGDVSIETARRIDYLSTEVVASCHYGVGELQDGLGRFLKYDSSI</sequence>
<dbReference type="EMBL" id="LR798353">
    <property type="protein sequence ID" value="CAB5225912.1"/>
    <property type="molecule type" value="Genomic_DNA"/>
</dbReference>
<organism evidence="1">
    <name type="scientific">uncultured Caudovirales phage</name>
    <dbReference type="NCBI Taxonomy" id="2100421"/>
    <lineage>
        <taxon>Viruses</taxon>
        <taxon>Duplodnaviria</taxon>
        <taxon>Heunggongvirae</taxon>
        <taxon>Uroviricota</taxon>
        <taxon>Caudoviricetes</taxon>
        <taxon>Peduoviridae</taxon>
        <taxon>Maltschvirus</taxon>
        <taxon>Maltschvirus maltsch</taxon>
    </lineage>
</organism>
<reference evidence="1" key="1">
    <citation type="submission" date="2020-05" db="EMBL/GenBank/DDBJ databases">
        <authorList>
            <person name="Chiriac C."/>
            <person name="Salcher M."/>
            <person name="Ghai R."/>
            <person name="Kavagutti S V."/>
        </authorList>
    </citation>
    <scope>NUCLEOTIDE SEQUENCE</scope>
</reference>
<gene>
    <name evidence="1" type="ORF">UFOVP758_31</name>
</gene>
<name>A0A6J7XAG7_9CAUD</name>
<evidence type="ECO:0000313" key="1">
    <source>
        <dbReference type="EMBL" id="CAB5225912.1"/>
    </source>
</evidence>
<protein>
    <submittedName>
        <fullName evidence="1">Phage capsid</fullName>
    </submittedName>
</protein>
<proteinExistence type="predicted"/>
<accession>A0A6J7XAG7</accession>
<dbReference type="SUPFAM" id="SSF56563">
    <property type="entry name" value="Major capsid protein gp5"/>
    <property type="match status" value="1"/>
</dbReference>
<dbReference type="Pfam" id="PF25209">
    <property type="entry name" value="Phage_capsid_4"/>
    <property type="match status" value="1"/>
</dbReference>